<dbReference type="GO" id="GO:0000976">
    <property type="term" value="F:transcription cis-regulatory region binding"/>
    <property type="evidence" value="ECO:0007669"/>
    <property type="project" value="TreeGrafter"/>
</dbReference>
<evidence type="ECO:0000256" key="6">
    <source>
        <dbReference type="PROSITE-ProRule" id="PRU00169"/>
    </source>
</evidence>
<dbReference type="InterPro" id="IPR001789">
    <property type="entry name" value="Sig_transdc_resp-reg_receiver"/>
</dbReference>
<dbReference type="Gene3D" id="3.40.50.2300">
    <property type="match status" value="1"/>
</dbReference>
<name>A0A0G0M602_9BACT</name>
<keyword evidence="2" id="KW-0902">Two-component regulatory system</keyword>
<keyword evidence="3" id="KW-0805">Transcription regulation</keyword>
<evidence type="ECO:0000256" key="2">
    <source>
        <dbReference type="ARBA" id="ARBA00023012"/>
    </source>
</evidence>
<dbReference type="GO" id="GO:0000156">
    <property type="term" value="F:phosphorelay response regulator activity"/>
    <property type="evidence" value="ECO:0007669"/>
    <property type="project" value="TreeGrafter"/>
</dbReference>
<dbReference type="SMART" id="SM00448">
    <property type="entry name" value="REC"/>
    <property type="match status" value="1"/>
</dbReference>
<dbReference type="InterPro" id="IPR039420">
    <property type="entry name" value="WalR-like"/>
</dbReference>
<dbReference type="GO" id="GO:0006355">
    <property type="term" value="P:regulation of DNA-templated transcription"/>
    <property type="evidence" value="ECO:0007669"/>
    <property type="project" value="InterPro"/>
</dbReference>
<keyword evidence="5" id="KW-0804">Transcription</keyword>
<dbReference type="Pfam" id="PF00072">
    <property type="entry name" value="Response_reg"/>
    <property type="match status" value="1"/>
</dbReference>
<evidence type="ECO:0000256" key="5">
    <source>
        <dbReference type="ARBA" id="ARBA00023163"/>
    </source>
</evidence>
<dbReference type="Proteomes" id="UP000034022">
    <property type="component" value="Unassembled WGS sequence"/>
</dbReference>
<gene>
    <name evidence="10" type="ORF">US91_C0016G0012</name>
</gene>
<sequence>MHILIVEDEKDIQDFIKKSLQSECYAVDTAEDGEKGLYLARTNSYDMIILDNNMPKKTGREMCQELREEGNNVPILMLSVQSETTTKVDLLNAGADDYLTKPFSIDELSARIKALLRRPKNIENEIFNIDDLMVDINRHVVKRAGKEIYLTRKEFTLLVYLLKNQGLVLSRSMIMEHVWDMSIDPFSNTIESHIMSLRKKIDLPESKKLIHTINGRGYKMDLLEK</sequence>
<evidence type="ECO:0000256" key="1">
    <source>
        <dbReference type="ARBA" id="ARBA00022553"/>
    </source>
</evidence>
<dbReference type="PANTHER" id="PTHR48111">
    <property type="entry name" value="REGULATOR OF RPOS"/>
    <property type="match status" value="1"/>
</dbReference>
<dbReference type="EMBL" id="LBUU01000016">
    <property type="protein sequence ID" value="KKQ69104.1"/>
    <property type="molecule type" value="Genomic_DNA"/>
</dbReference>
<evidence type="ECO:0000259" key="9">
    <source>
        <dbReference type="PROSITE" id="PS51755"/>
    </source>
</evidence>
<dbReference type="InterPro" id="IPR036388">
    <property type="entry name" value="WH-like_DNA-bd_sf"/>
</dbReference>
<dbReference type="GO" id="GO:0005829">
    <property type="term" value="C:cytosol"/>
    <property type="evidence" value="ECO:0007669"/>
    <property type="project" value="TreeGrafter"/>
</dbReference>
<dbReference type="FunFam" id="3.40.50.2300:FF:000001">
    <property type="entry name" value="DNA-binding response regulator PhoB"/>
    <property type="match status" value="1"/>
</dbReference>
<dbReference type="PANTHER" id="PTHR48111:SF22">
    <property type="entry name" value="REGULATOR OF RPOS"/>
    <property type="match status" value="1"/>
</dbReference>
<dbReference type="InterPro" id="IPR001867">
    <property type="entry name" value="OmpR/PhoB-type_DNA-bd"/>
</dbReference>
<dbReference type="Gene3D" id="6.10.250.690">
    <property type="match status" value="1"/>
</dbReference>
<dbReference type="Pfam" id="PF00486">
    <property type="entry name" value="Trans_reg_C"/>
    <property type="match status" value="1"/>
</dbReference>
<dbReference type="SUPFAM" id="SSF52172">
    <property type="entry name" value="CheY-like"/>
    <property type="match status" value="1"/>
</dbReference>
<protein>
    <submittedName>
        <fullName evidence="10">Response regulator receiver domain protein (CheY-like)</fullName>
    </submittedName>
</protein>
<dbReference type="AlphaFoldDB" id="A0A0G0M602"/>
<evidence type="ECO:0000256" key="4">
    <source>
        <dbReference type="ARBA" id="ARBA00023125"/>
    </source>
</evidence>
<feature type="modified residue" description="4-aspartylphosphate" evidence="6">
    <location>
        <position position="51"/>
    </location>
</feature>
<organism evidence="10 11">
    <name type="scientific">Candidatus Falkowbacteria bacterium GW2011_GWE1_38_31</name>
    <dbReference type="NCBI Taxonomy" id="1618638"/>
    <lineage>
        <taxon>Bacteria</taxon>
        <taxon>Candidatus Falkowiibacteriota</taxon>
    </lineage>
</organism>
<dbReference type="PROSITE" id="PS51755">
    <property type="entry name" value="OMPR_PHOB"/>
    <property type="match status" value="1"/>
</dbReference>
<feature type="domain" description="OmpR/PhoB-type" evidence="9">
    <location>
        <begin position="124"/>
        <end position="222"/>
    </location>
</feature>
<comment type="caution">
    <text evidence="10">The sequence shown here is derived from an EMBL/GenBank/DDBJ whole genome shotgun (WGS) entry which is preliminary data.</text>
</comment>
<keyword evidence="1 6" id="KW-0597">Phosphoprotein</keyword>
<evidence type="ECO:0000256" key="7">
    <source>
        <dbReference type="PROSITE-ProRule" id="PRU01091"/>
    </source>
</evidence>
<feature type="DNA-binding region" description="OmpR/PhoB-type" evidence="7">
    <location>
        <begin position="124"/>
        <end position="222"/>
    </location>
</feature>
<evidence type="ECO:0000313" key="10">
    <source>
        <dbReference type="EMBL" id="KKQ69104.1"/>
    </source>
</evidence>
<dbReference type="FunFam" id="1.10.10.10:FF:000005">
    <property type="entry name" value="Two-component system response regulator"/>
    <property type="match status" value="1"/>
</dbReference>
<keyword evidence="4 7" id="KW-0238">DNA-binding</keyword>
<evidence type="ECO:0000256" key="3">
    <source>
        <dbReference type="ARBA" id="ARBA00023015"/>
    </source>
</evidence>
<dbReference type="PROSITE" id="PS50110">
    <property type="entry name" value="RESPONSE_REGULATORY"/>
    <property type="match status" value="1"/>
</dbReference>
<accession>A0A0G0M602</accession>
<dbReference type="SMART" id="SM00862">
    <property type="entry name" value="Trans_reg_C"/>
    <property type="match status" value="1"/>
</dbReference>
<dbReference type="GO" id="GO:0032993">
    <property type="term" value="C:protein-DNA complex"/>
    <property type="evidence" value="ECO:0007669"/>
    <property type="project" value="TreeGrafter"/>
</dbReference>
<dbReference type="InterPro" id="IPR011006">
    <property type="entry name" value="CheY-like_superfamily"/>
</dbReference>
<dbReference type="CDD" id="cd00383">
    <property type="entry name" value="trans_reg_C"/>
    <property type="match status" value="1"/>
</dbReference>
<reference evidence="10" key="1">
    <citation type="journal article" date="2015" name="Nature">
        <title>rRNA introns, odd ribosomes, and small enigmatic genomes across a large radiation of phyla.</title>
        <authorList>
            <person name="Brown C.T."/>
            <person name="Hug L.A."/>
            <person name="Thomas B.C."/>
            <person name="Sharon I."/>
            <person name="Castelle C.J."/>
            <person name="Singh A."/>
            <person name="Wilkins M.J."/>
            <person name="Williams K.H."/>
            <person name="Banfield J.F."/>
        </authorList>
    </citation>
    <scope>NUCLEOTIDE SEQUENCE [LARGE SCALE GENOMIC DNA]</scope>
</reference>
<dbReference type="Gene3D" id="1.10.10.10">
    <property type="entry name" value="Winged helix-like DNA-binding domain superfamily/Winged helix DNA-binding domain"/>
    <property type="match status" value="1"/>
</dbReference>
<evidence type="ECO:0000259" key="8">
    <source>
        <dbReference type="PROSITE" id="PS50110"/>
    </source>
</evidence>
<proteinExistence type="predicted"/>
<evidence type="ECO:0000313" key="11">
    <source>
        <dbReference type="Proteomes" id="UP000034022"/>
    </source>
</evidence>
<feature type="domain" description="Response regulatory" evidence="8">
    <location>
        <begin position="2"/>
        <end position="116"/>
    </location>
</feature>